<feature type="transmembrane region" description="Helical" evidence="10">
    <location>
        <begin position="73"/>
        <end position="95"/>
    </location>
</feature>
<reference evidence="12 13" key="2">
    <citation type="submission" date="2020-06" db="EMBL/GenBank/DDBJ databases">
        <title>Antribacter stalactiti gen. nov., sp. nov., a new member of the family Nacardiaceae isolated from a cave.</title>
        <authorList>
            <person name="Kim I.S."/>
        </authorList>
    </citation>
    <scope>NUCLEOTIDE SEQUENCE [LARGE SCALE GENOMIC DNA]</scope>
    <source>
        <strain evidence="12 13">YC2-7</strain>
    </source>
</reference>
<dbReference type="InterPro" id="IPR006153">
    <property type="entry name" value="Cation/H_exchanger_TM"/>
</dbReference>
<dbReference type="AlphaFoldDB" id="A0A848K7Z1"/>
<keyword evidence="3 10" id="KW-1003">Cell membrane</keyword>
<feature type="transmembrane region" description="Helical" evidence="10">
    <location>
        <begin position="224"/>
        <end position="241"/>
    </location>
</feature>
<gene>
    <name evidence="12" type="ORF">FGL95_01620</name>
</gene>
<dbReference type="PANTHER" id="PTHR10110">
    <property type="entry name" value="SODIUM/HYDROGEN EXCHANGER"/>
    <property type="match status" value="1"/>
</dbReference>
<evidence type="ECO:0000259" key="11">
    <source>
        <dbReference type="Pfam" id="PF00999"/>
    </source>
</evidence>
<keyword evidence="13" id="KW-1185">Reference proteome</keyword>
<comment type="subcellular location">
    <subcellularLocation>
        <location evidence="1 10">Cell membrane</location>
        <topology evidence="1 10">Multi-pass membrane protein</topology>
    </subcellularLocation>
</comment>
<dbReference type="EMBL" id="VCQU01000001">
    <property type="protein sequence ID" value="NMN93736.1"/>
    <property type="molecule type" value="Genomic_DNA"/>
</dbReference>
<keyword evidence="9 10" id="KW-0739">Sodium transport</keyword>
<comment type="function">
    <text evidence="10">Na(+)/H(+) antiporter that extrudes sodium in exchange for external protons.</text>
</comment>
<feature type="domain" description="Cation/H+ exchanger transmembrane" evidence="11">
    <location>
        <begin position="11"/>
        <end position="397"/>
    </location>
</feature>
<feature type="transmembrane region" description="Helical" evidence="10">
    <location>
        <begin position="371"/>
        <end position="395"/>
    </location>
</feature>
<feature type="transmembrane region" description="Helical" evidence="10">
    <location>
        <begin position="172"/>
        <end position="189"/>
    </location>
</feature>
<evidence type="ECO:0000313" key="12">
    <source>
        <dbReference type="EMBL" id="NMN93736.1"/>
    </source>
</evidence>
<keyword evidence="6 10" id="KW-0915">Sodium</keyword>
<evidence type="ECO:0000256" key="2">
    <source>
        <dbReference type="ARBA" id="ARBA00022448"/>
    </source>
</evidence>
<sequence>MLGVVAAARGVGDRTGVPFSILLTLAGLVIGFLPGPTMQLDPEIVLVLVLPPLLYSTARSSSLLAIRANMRPIVSLSVVLVLLTSFAVGALVSLVVPGMPLAVGMVLGAAVAPPDPVAALSVGRRAGMPPRLSTLIAGEGLLNDASALTTYQVAVAAAVGGTFSWADASGRFALAVVGGVAVGTVVALTIRTARPVLTDPLIGNAVSLAAPFVAYLLAEEIHSSGVLAVVIAGLLVGHDAGRGETGASRLQTGAVWQLVAFLLEGFVFLLIGQQLPDVLRGLQDHDTASVAAAAAVTVGAVLVIRPLWLLFTQWVPSWLHARLGSGPSERLGGRELIALSWAGTRGVISLAAVSAVPLTVDSGEPFPHRDLLVFCTYMVVLVTLVGQGLTFAPLLRKLGLRANAAEAEQLRDEARLATVKAGLATVDDLLAQKEIGPPLADALRASLHARAKRYRARIETLAVSDDGEIKRSPGYETSLAARRAIIDAQQRELLRWRDAGRLPDSSLRILRRELDHEERTLPDR</sequence>
<keyword evidence="7 10" id="KW-0406">Ion transport</keyword>
<dbReference type="InterPro" id="IPR004705">
    <property type="entry name" value="Cation/H_exchanger_CPA1_bac"/>
</dbReference>
<protein>
    <submittedName>
        <fullName evidence="12">Na+/H+ antiporter</fullName>
    </submittedName>
</protein>
<evidence type="ECO:0000256" key="1">
    <source>
        <dbReference type="ARBA" id="ARBA00004651"/>
    </source>
</evidence>
<comment type="caution">
    <text evidence="12">The sequence shown here is derived from an EMBL/GenBank/DDBJ whole genome shotgun (WGS) entry which is preliminary data.</text>
</comment>
<evidence type="ECO:0000256" key="3">
    <source>
        <dbReference type="ARBA" id="ARBA00022475"/>
    </source>
</evidence>
<keyword evidence="2 10" id="KW-0813">Transport</keyword>
<dbReference type="GO" id="GO:0005886">
    <property type="term" value="C:plasma membrane"/>
    <property type="evidence" value="ECO:0007669"/>
    <property type="project" value="UniProtKB-SubCell"/>
</dbReference>
<evidence type="ECO:0000256" key="8">
    <source>
        <dbReference type="ARBA" id="ARBA00023136"/>
    </source>
</evidence>
<feature type="transmembrane region" description="Helical" evidence="10">
    <location>
        <begin position="253"/>
        <end position="271"/>
    </location>
</feature>
<dbReference type="GO" id="GO:0015386">
    <property type="term" value="F:potassium:proton antiporter activity"/>
    <property type="evidence" value="ECO:0007669"/>
    <property type="project" value="TreeGrafter"/>
</dbReference>
<name>A0A848K7Z1_9NOCA</name>
<accession>A0A848K7Z1</accession>
<dbReference type="InterPro" id="IPR018422">
    <property type="entry name" value="Cation/H_exchanger_CPA1"/>
</dbReference>
<keyword evidence="8 10" id="KW-0472">Membrane</keyword>
<dbReference type="Pfam" id="PF00999">
    <property type="entry name" value="Na_H_Exchanger"/>
    <property type="match status" value="1"/>
</dbReference>
<evidence type="ECO:0000256" key="6">
    <source>
        <dbReference type="ARBA" id="ARBA00023053"/>
    </source>
</evidence>
<dbReference type="GO" id="GO:0098719">
    <property type="term" value="P:sodium ion import across plasma membrane"/>
    <property type="evidence" value="ECO:0007669"/>
    <property type="project" value="TreeGrafter"/>
</dbReference>
<evidence type="ECO:0000256" key="9">
    <source>
        <dbReference type="ARBA" id="ARBA00023201"/>
    </source>
</evidence>
<feature type="transmembrane region" description="Helical" evidence="10">
    <location>
        <begin position="141"/>
        <end position="166"/>
    </location>
</feature>
<evidence type="ECO:0000313" key="13">
    <source>
        <dbReference type="Proteomes" id="UP000535543"/>
    </source>
</evidence>
<evidence type="ECO:0000256" key="4">
    <source>
        <dbReference type="ARBA" id="ARBA00022692"/>
    </source>
</evidence>
<dbReference type="NCBIfam" id="TIGR00831">
    <property type="entry name" value="a_cpa1"/>
    <property type="match status" value="1"/>
</dbReference>
<keyword evidence="10" id="KW-0050">Antiport</keyword>
<feature type="transmembrane region" description="Helical" evidence="10">
    <location>
        <begin position="336"/>
        <end position="359"/>
    </location>
</feature>
<evidence type="ECO:0000256" key="5">
    <source>
        <dbReference type="ARBA" id="ARBA00022989"/>
    </source>
</evidence>
<dbReference type="GO" id="GO:0015385">
    <property type="term" value="F:sodium:proton antiporter activity"/>
    <property type="evidence" value="ECO:0007669"/>
    <property type="project" value="InterPro"/>
</dbReference>
<dbReference type="PANTHER" id="PTHR10110:SF86">
    <property type="entry name" value="SODIUM_HYDROGEN EXCHANGER 7"/>
    <property type="match status" value="1"/>
</dbReference>
<reference evidence="12 13" key="1">
    <citation type="submission" date="2019-05" db="EMBL/GenBank/DDBJ databases">
        <authorList>
            <person name="Lee S.D."/>
        </authorList>
    </citation>
    <scope>NUCLEOTIDE SEQUENCE [LARGE SCALE GENOMIC DNA]</scope>
    <source>
        <strain evidence="12 13">YC2-7</strain>
    </source>
</reference>
<keyword evidence="5 10" id="KW-1133">Transmembrane helix</keyword>
<organism evidence="12 13">
    <name type="scientific">Antrihabitans stalactiti</name>
    <dbReference type="NCBI Taxonomy" id="2584121"/>
    <lineage>
        <taxon>Bacteria</taxon>
        <taxon>Bacillati</taxon>
        <taxon>Actinomycetota</taxon>
        <taxon>Actinomycetes</taxon>
        <taxon>Mycobacteriales</taxon>
        <taxon>Nocardiaceae</taxon>
        <taxon>Antrihabitans</taxon>
    </lineage>
</organism>
<dbReference type="Gene3D" id="6.10.140.1330">
    <property type="match status" value="1"/>
</dbReference>
<proteinExistence type="inferred from homology"/>
<keyword evidence="4 10" id="KW-0812">Transmembrane</keyword>
<dbReference type="Proteomes" id="UP000535543">
    <property type="component" value="Unassembled WGS sequence"/>
</dbReference>
<feature type="transmembrane region" description="Helical" evidence="10">
    <location>
        <begin position="19"/>
        <end position="38"/>
    </location>
</feature>
<feature type="transmembrane region" description="Helical" evidence="10">
    <location>
        <begin position="291"/>
        <end position="315"/>
    </location>
</feature>
<dbReference type="GO" id="GO:0051453">
    <property type="term" value="P:regulation of intracellular pH"/>
    <property type="evidence" value="ECO:0007669"/>
    <property type="project" value="TreeGrafter"/>
</dbReference>
<evidence type="ECO:0000256" key="7">
    <source>
        <dbReference type="ARBA" id="ARBA00023065"/>
    </source>
</evidence>
<feature type="transmembrane region" description="Helical" evidence="10">
    <location>
        <begin position="44"/>
        <end position="66"/>
    </location>
</feature>
<comment type="caution">
    <text evidence="10">Lacks conserved residue(s) required for the propagation of feature annotation.</text>
</comment>
<evidence type="ECO:0000256" key="10">
    <source>
        <dbReference type="RuleBase" id="RU366002"/>
    </source>
</evidence>
<comment type="similarity">
    <text evidence="10">Belongs to the monovalent cation:proton antiporter 1 (CPA1) transporter (TC 2.A.36) family.</text>
</comment>